<feature type="transmembrane region" description="Helical" evidence="1">
    <location>
        <begin position="234"/>
        <end position="252"/>
    </location>
</feature>
<feature type="transmembrane region" description="Helical" evidence="1">
    <location>
        <begin position="12"/>
        <end position="33"/>
    </location>
</feature>
<sequence length="368" mass="39717">MSPRPATHIHGLDLLRFVAAMLVVLNHFATYATDQPEVTMDRSLRAYDYLDPFVGIGATGVQIFFVISGFVIAMSAARLSGAAGAMRFALARMTRILPALWLSTAISLVALILCGFDPGPLLARAARSAVLSPIGPYIDGVVWSLVVEAVFYLLIGLAILCWARLPLARIAIALGLASSAFLALLLAATLTGHHGAAALMDRFPFKVFLLHHGVFFAIGMLVWHAMSQPLTPRLRLFLGLFTVMGLIELWLLNQPSTPRAIGSMLVWAAAMGWLLLSIRRPLFASRPGLMRFLGDLSYPIYLNHYTTGMATVFLLHQAGVSGLPSLVLALGVVGLASVGVVLAERRVRARLRPLIWPAVPGQAARPAR</sequence>
<gene>
    <name evidence="3" type="ORF">E7811_13995</name>
</gene>
<feature type="domain" description="Acyltransferase 3" evidence="2">
    <location>
        <begin position="9"/>
        <end position="336"/>
    </location>
</feature>
<dbReference type="Proteomes" id="UP000309450">
    <property type="component" value="Unassembled WGS sequence"/>
</dbReference>
<comment type="caution">
    <text evidence="3">The sequence shown here is derived from an EMBL/GenBank/DDBJ whole genome shotgun (WGS) entry which is preliminary data.</text>
</comment>
<dbReference type="GO" id="GO:0016020">
    <property type="term" value="C:membrane"/>
    <property type="evidence" value="ECO:0007669"/>
    <property type="project" value="TreeGrafter"/>
</dbReference>
<accession>A0A4S3MMU4</accession>
<organism evidence="3 4">
    <name type="scientific">Aliigemmobacter aestuarii</name>
    <dbReference type="NCBI Taxonomy" id="1445661"/>
    <lineage>
        <taxon>Bacteria</taxon>
        <taxon>Pseudomonadati</taxon>
        <taxon>Pseudomonadota</taxon>
        <taxon>Alphaproteobacteria</taxon>
        <taxon>Rhodobacterales</taxon>
        <taxon>Paracoccaceae</taxon>
        <taxon>Aliigemmobacter</taxon>
    </lineage>
</organism>
<feature type="transmembrane region" description="Helical" evidence="1">
    <location>
        <begin position="170"/>
        <end position="191"/>
    </location>
</feature>
<keyword evidence="1" id="KW-0472">Membrane</keyword>
<evidence type="ECO:0000313" key="4">
    <source>
        <dbReference type="Proteomes" id="UP000309450"/>
    </source>
</evidence>
<dbReference type="InterPro" id="IPR050879">
    <property type="entry name" value="Acyltransferase_3"/>
</dbReference>
<keyword evidence="4" id="KW-1185">Reference proteome</keyword>
<dbReference type="PANTHER" id="PTHR23028">
    <property type="entry name" value="ACETYLTRANSFERASE"/>
    <property type="match status" value="1"/>
</dbReference>
<feature type="transmembrane region" description="Helical" evidence="1">
    <location>
        <begin position="141"/>
        <end position="163"/>
    </location>
</feature>
<dbReference type="InterPro" id="IPR002656">
    <property type="entry name" value="Acyl_transf_3_dom"/>
</dbReference>
<feature type="transmembrane region" description="Helical" evidence="1">
    <location>
        <begin position="203"/>
        <end position="222"/>
    </location>
</feature>
<feature type="transmembrane region" description="Helical" evidence="1">
    <location>
        <begin position="53"/>
        <end position="77"/>
    </location>
</feature>
<feature type="transmembrane region" description="Helical" evidence="1">
    <location>
        <begin position="296"/>
        <end position="316"/>
    </location>
</feature>
<dbReference type="OrthoDB" id="9796461at2"/>
<keyword evidence="3" id="KW-0012">Acyltransferase</keyword>
<reference evidence="3 4" key="1">
    <citation type="submission" date="2019-04" db="EMBL/GenBank/DDBJ databases">
        <title>Draft genome sequence of Gemmobacter aestuarii sp. nov.</title>
        <authorList>
            <person name="Hameed A."/>
            <person name="Lin S.-Y."/>
            <person name="Shahina M."/>
            <person name="Lai W.-A."/>
            <person name="Young C.-C."/>
        </authorList>
    </citation>
    <scope>NUCLEOTIDE SEQUENCE [LARGE SCALE GENOMIC DNA]</scope>
    <source>
        <strain evidence="3 4">CC-PW-75</strain>
    </source>
</reference>
<protein>
    <submittedName>
        <fullName evidence="3">Acyltransferase</fullName>
    </submittedName>
</protein>
<dbReference type="GO" id="GO:0016747">
    <property type="term" value="F:acyltransferase activity, transferring groups other than amino-acyl groups"/>
    <property type="evidence" value="ECO:0007669"/>
    <property type="project" value="InterPro"/>
</dbReference>
<keyword evidence="3" id="KW-0808">Transferase</keyword>
<name>A0A4S3MMU4_9RHOB</name>
<feature type="transmembrane region" description="Helical" evidence="1">
    <location>
        <begin position="258"/>
        <end position="276"/>
    </location>
</feature>
<dbReference type="AlphaFoldDB" id="A0A4S3MMU4"/>
<dbReference type="Pfam" id="PF01757">
    <property type="entry name" value="Acyl_transf_3"/>
    <property type="match status" value="1"/>
</dbReference>
<dbReference type="GO" id="GO:0000271">
    <property type="term" value="P:polysaccharide biosynthetic process"/>
    <property type="evidence" value="ECO:0007669"/>
    <property type="project" value="TreeGrafter"/>
</dbReference>
<dbReference type="PANTHER" id="PTHR23028:SF53">
    <property type="entry name" value="ACYL_TRANSF_3 DOMAIN-CONTAINING PROTEIN"/>
    <property type="match status" value="1"/>
</dbReference>
<dbReference type="EMBL" id="SSND01000004">
    <property type="protein sequence ID" value="THD82187.1"/>
    <property type="molecule type" value="Genomic_DNA"/>
</dbReference>
<feature type="transmembrane region" description="Helical" evidence="1">
    <location>
        <begin position="98"/>
        <end position="121"/>
    </location>
</feature>
<evidence type="ECO:0000313" key="3">
    <source>
        <dbReference type="EMBL" id="THD82187.1"/>
    </source>
</evidence>
<dbReference type="RefSeq" id="WP_136395295.1">
    <property type="nucleotide sequence ID" value="NZ_SSND01000004.1"/>
</dbReference>
<keyword evidence="1" id="KW-1133">Transmembrane helix</keyword>
<keyword evidence="1" id="KW-0812">Transmembrane</keyword>
<evidence type="ECO:0000259" key="2">
    <source>
        <dbReference type="Pfam" id="PF01757"/>
    </source>
</evidence>
<proteinExistence type="predicted"/>
<feature type="transmembrane region" description="Helical" evidence="1">
    <location>
        <begin position="322"/>
        <end position="343"/>
    </location>
</feature>
<evidence type="ECO:0000256" key="1">
    <source>
        <dbReference type="SAM" id="Phobius"/>
    </source>
</evidence>